<sequence length="184" mass="20120">MEFLSAPRILPGLPGVGNFPHQFSATGQGKHREGLVVEFCADESRCWVGNFQPGLTKFSAVFADGKGLEANVLAGGQGYRVNTVTGELLEEFGGDIESALEVPSTGCLLLCSPTDFELRQRGGGVVWRSRRISWDGFRDLSLHGGELRGEAWMFDDTWHPFTIFLATGAVEGGSYYEAQQVEER</sequence>
<evidence type="ECO:0000313" key="2">
    <source>
        <dbReference type="Proteomes" id="UP001148932"/>
    </source>
</evidence>
<protein>
    <submittedName>
        <fullName evidence="1">Uncharacterized protein</fullName>
    </submittedName>
</protein>
<accession>A0ABT5RYZ2</accession>
<organism evidence="1 2">
    <name type="scientific">Acidovorax benzenivorans</name>
    <dbReference type="NCBI Taxonomy" id="2987520"/>
    <lineage>
        <taxon>Bacteria</taxon>
        <taxon>Pseudomonadati</taxon>
        <taxon>Pseudomonadota</taxon>
        <taxon>Betaproteobacteria</taxon>
        <taxon>Burkholderiales</taxon>
        <taxon>Comamonadaceae</taxon>
        <taxon>Acidovorax</taxon>
    </lineage>
</organism>
<keyword evidence="2" id="KW-1185">Reference proteome</keyword>
<dbReference type="Proteomes" id="UP001148932">
    <property type="component" value="Unassembled WGS sequence"/>
</dbReference>
<comment type="caution">
    <text evidence="1">The sequence shown here is derived from an EMBL/GenBank/DDBJ whole genome shotgun (WGS) entry which is preliminary data.</text>
</comment>
<reference evidence="1" key="1">
    <citation type="submission" date="2022-10" db="EMBL/GenBank/DDBJ databases">
        <title>Description of microaerobic benzene degrading bacteria.</title>
        <authorList>
            <person name="Bedics A."/>
            <person name="Tancsics A."/>
            <person name="Banerjee S."/>
        </authorList>
    </citation>
    <scope>NUCLEOTIDE SEQUENCE</scope>
    <source>
        <strain evidence="1">D2M1</strain>
    </source>
</reference>
<evidence type="ECO:0000313" key="1">
    <source>
        <dbReference type="EMBL" id="MDD2178918.1"/>
    </source>
</evidence>
<proteinExistence type="predicted"/>
<name>A0ABT5RYZ2_9BURK</name>
<dbReference type="RefSeq" id="WP_274112028.1">
    <property type="nucleotide sequence ID" value="NZ_JAPCKI010000009.1"/>
</dbReference>
<gene>
    <name evidence="1" type="ORF">OIN59_15875</name>
</gene>
<dbReference type="EMBL" id="JAPCKI010000009">
    <property type="protein sequence ID" value="MDD2178918.1"/>
    <property type="molecule type" value="Genomic_DNA"/>
</dbReference>